<evidence type="ECO:0000313" key="1">
    <source>
        <dbReference type="EMBL" id="ANY65651.1"/>
    </source>
</evidence>
<gene>
    <name evidence="1" type="ORF">BBD42_03620</name>
</gene>
<proteinExistence type="predicted"/>
<sequence length="143" mass="16649">MIIIELGSSWIAEEKVEKKYEFLYKIKDVLKDRAFQGVPLGSKFDESRFEDIIILKDTGYPIYSFNNMELEIVDDLIYRIGICCDESVLIDDVVKIFGDTEFKTYEQFTFVSYMYDFCVINFKFVGLNAPAIDISICSTLFMD</sequence>
<dbReference type="EMBL" id="CP016808">
    <property type="protein sequence ID" value="ANY65651.1"/>
    <property type="molecule type" value="Genomic_DNA"/>
</dbReference>
<name>A0A1B2DD63_9BACL</name>
<dbReference type="AlphaFoldDB" id="A0A1B2DD63"/>
<organism evidence="1">
    <name type="scientific">Paenibacillus sp. BIHB 4019</name>
    <dbReference type="NCBI Taxonomy" id="1870819"/>
    <lineage>
        <taxon>Bacteria</taxon>
        <taxon>Bacillati</taxon>
        <taxon>Bacillota</taxon>
        <taxon>Bacilli</taxon>
        <taxon>Bacillales</taxon>
        <taxon>Paenibacillaceae</taxon>
        <taxon>Paenibacillus</taxon>
    </lineage>
</organism>
<dbReference type="RefSeq" id="WP_099517043.1">
    <property type="nucleotide sequence ID" value="NZ_CP016808.1"/>
</dbReference>
<reference evidence="1" key="1">
    <citation type="submission" date="2016-08" db="EMBL/GenBank/DDBJ databases">
        <title>Complete Genome Seqeunce of Paenibacillus sp. BIHB 4019 from tea rhizoplane.</title>
        <authorList>
            <person name="Thakur R."/>
            <person name="Swarnkar M.K."/>
            <person name="Gulati A."/>
        </authorList>
    </citation>
    <scope>NUCLEOTIDE SEQUENCE [LARGE SCALE GENOMIC DNA]</scope>
    <source>
        <strain evidence="1">BIHB4019</strain>
    </source>
</reference>
<accession>A0A1B2DD63</accession>
<protein>
    <submittedName>
        <fullName evidence="1">Uncharacterized protein</fullName>
    </submittedName>
</protein>